<evidence type="ECO:0000313" key="7">
    <source>
        <dbReference type="EMBL" id="BDC00058.1"/>
    </source>
</evidence>
<dbReference type="CDD" id="cd09881">
    <property type="entry name" value="PIN_VapC4-5_FitB-like"/>
    <property type="match status" value="1"/>
</dbReference>
<name>A0AAQ4CW76_9CREN</name>
<keyword evidence="8" id="KW-1185">Reference proteome</keyword>
<dbReference type="GeneID" id="68867797"/>
<dbReference type="SUPFAM" id="SSF88723">
    <property type="entry name" value="PIN domain-like"/>
    <property type="match status" value="1"/>
</dbReference>
<keyword evidence="1" id="KW-1277">Toxin-antitoxin system</keyword>
<keyword evidence="4" id="KW-0378">Hydrolase</keyword>
<dbReference type="RefSeq" id="WP_229570720.1">
    <property type="nucleotide sequence ID" value="NZ_AP025226.1"/>
</dbReference>
<evidence type="ECO:0000256" key="3">
    <source>
        <dbReference type="ARBA" id="ARBA00022723"/>
    </source>
</evidence>
<keyword evidence="5" id="KW-0460">Magnesium</keyword>
<dbReference type="Proteomes" id="UP001319921">
    <property type="component" value="Chromosome"/>
</dbReference>
<evidence type="ECO:0000256" key="1">
    <source>
        <dbReference type="ARBA" id="ARBA00022649"/>
    </source>
</evidence>
<dbReference type="InterPro" id="IPR051749">
    <property type="entry name" value="PINc/VapC_TA_RNase"/>
</dbReference>
<dbReference type="GO" id="GO:0004540">
    <property type="term" value="F:RNA nuclease activity"/>
    <property type="evidence" value="ECO:0007669"/>
    <property type="project" value="TreeGrafter"/>
</dbReference>
<dbReference type="GO" id="GO:0003677">
    <property type="term" value="F:DNA binding"/>
    <property type="evidence" value="ECO:0007669"/>
    <property type="project" value="UniProtKB-KW"/>
</dbReference>
<feature type="domain" description="PIN" evidence="6">
    <location>
        <begin position="2"/>
        <end position="112"/>
    </location>
</feature>
<evidence type="ECO:0000256" key="2">
    <source>
        <dbReference type="ARBA" id="ARBA00022722"/>
    </source>
</evidence>
<keyword evidence="7" id="KW-0238">DNA-binding</keyword>
<dbReference type="Gene3D" id="3.40.50.1010">
    <property type="entry name" value="5'-nuclease"/>
    <property type="match status" value="1"/>
</dbReference>
<dbReference type="KEGG" id="scas:SACC_30740"/>
<evidence type="ECO:0000313" key="8">
    <source>
        <dbReference type="Proteomes" id="UP001319921"/>
    </source>
</evidence>
<dbReference type="PANTHER" id="PTHR42740">
    <property type="entry name" value="RIBONUCLEASE VAPC3"/>
    <property type="match status" value="1"/>
</dbReference>
<dbReference type="InterPro" id="IPR002716">
    <property type="entry name" value="PIN_dom"/>
</dbReference>
<proteinExistence type="predicted"/>
<reference evidence="7 8" key="1">
    <citation type="journal article" date="2022" name="Microbiol. Resour. Announc.">
        <title>Complete Genome Sequence of the Hyperthermophilic and Acidophilic Archaeon Saccharolobus caldissimus Strain HS-3T.</title>
        <authorList>
            <person name="Sakai H.D."/>
            <person name="Kurosawa N."/>
        </authorList>
    </citation>
    <scope>NUCLEOTIDE SEQUENCE [LARGE SCALE GENOMIC DNA]</scope>
    <source>
        <strain evidence="7 8">JCM32116</strain>
    </source>
</reference>
<organism evidence="7 8">
    <name type="scientific">Saccharolobus caldissimus</name>
    <dbReference type="NCBI Taxonomy" id="1702097"/>
    <lineage>
        <taxon>Archaea</taxon>
        <taxon>Thermoproteota</taxon>
        <taxon>Thermoprotei</taxon>
        <taxon>Sulfolobales</taxon>
        <taxon>Sulfolobaceae</taxon>
        <taxon>Saccharolobus</taxon>
    </lineage>
</organism>
<dbReference type="PANTHER" id="PTHR42740:SF1">
    <property type="entry name" value="RIBONUCLEASE VAPC3"/>
    <property type="match status" value="1"/>
</dbReference>
<gene>
    <name evidence="7" type="ORF">SACC_30740</name>
</gene>
<evidence type="ECO:0000256" key="5">
    <source>
        <dbReference type="ARBA" id="ARBA00022842"/>
    </source>
</evidence>
<keyword evidence="3" id="KW-0479">Metal-binding</keyword>
<dbReference type="InterPro" id="IPR029060">
    <property type="entry name" value="PIN-like_dom_sf"/>
</dbReference>
<dbReference type="GO" id="GO:0046872">
    <property type="term" value="F:metal ion binding"/>
    <property type="evidence" value="ECO:0007669"/>
    <property type="project" value="UniProtKB-KW"/>
</dbReference>
<evidence type="ECO:0000259" key="6">
    <source>
        <dbReference type="Pfam" id="PF01850"/>
    </source>
</evidence>
<evidence type="ECO:0000256" key="4">
    <source>
        <dbReference type="ARBA" id="ARBA00022801"/>
    </source>
</evidence>
<dbReference type="AlphaFoldDB" id="A0AAQ4CW76"/>
<dbReference type="Pfam" id="PF01850">
    <property type="entry name" value="PIN"/>
    <property type="match status" value="1"/>
</dbReference>
<dbReference type="EMBL" id="AP025226">
    <property type="protein sequence ID" value="BDC00058.1"/>
    <property type="molecule type" value="Genomic_DNA"/>
</dbReference>
<keyword evidence="2" id="KW-0540">Nuclease</keyword>
<protein>
    <submittedName>
        <fullName evidence="7">DNA-binding protein</fullName>
    </submittedName>
</protein>
<dbReference type="GO" id="GO:0016787">
    <property type="term" value="F:hydrolase activity"/>
    <property type="evidence" value="ECO:0007669"/>
    <property type="project" value="UniProtKB-KW"/>
</dbReference>
<sequence>MVVLDTNVIIKIMRGNKELLNFIEQNYDDHISTTVINVYEIMRGRNKKLKELFEEFIIYPLTIEAVEIASEIYRRLKSNGKIKSDADILIAAIVKANNELLITLDNDFQEIKDLGGVNINIIK</sequence>
<accession>A0AAQ4CW76</accession>